<gene>
    <name evidence="2" type="ORF">ACFSR3_08270</name>
</gene>
<accession>A0ABW5NSP6</accession>
<evidence type="ECO:0000313" key="3">
    <source>
        <dbReference type="Proteomes" id="UP001597480"/>
    </source>
</evidence>
<feature type="transmembrane region" description="Helical" evidence="1">
    <location>
        <begin position="46"/>
        <end position="74"/>
    </location>
</feature>
<evidence type="ECO:0000256" key="1">
    <source>
        <dbReference type="SAM" id="Phobius"/>
    </source>
</evidence>
<dbReference type="Proteomes" id="UP001597480">
    <property type="component" value="Unassembled WGS sequence"/>
</dbReference>
<sequence>MKPLYPILIALIGASLGVFFVYNGVDKHFISPCNVYGPESTLPQDYINLMTALCSSGFTKVVGSLEVFAGILLVFPRTRLLGTIVLLPVISSIFLFHLLLDNRPDELIETGIPLAGVFLMLLYHYKEWRFMIHGKSKQYSFS</sequence>
<keyword evidence="1" id="KW-1133">Transmembrane helix</keyword>
<reference evidence="3" key="1">
    <citation type="journal article" date="2019" name="Int. J. Syst. Evol. Microbiol.">
        <title>The Global Catalogue of Microorganisms (GCM) 10K type strain sequencing project: providing services to taxonomists for standard genome sequencing and annotation.</title>
        <authorList>
            <consortium name="The Broad Institute Genomics Platform"/>
            <consortium name="The Broad Institute Genome Sequencing Center for Infectious Disease"/>
            <person name="Wu L."/>
            <person name="Ma J."/>
        </authorList>
    </citation>
    <scope>NUCLEOTIDE SEQUENCE [LARGE SCALE GENOMIC DNA]</scope>
    <source>
        <strain evidence="3">KCTC 42107</strain>
    </source>
</reference>
<keyword evidence="1" id="KW-0472">Membrane</keyword>
<keyword evidence="1" id="KW-0812">Transmembrane</keyword>
<comment type="caution">
    <text evidence="2">The sequence shown here is derived from an EMBL/GenBank/DDBJ whole genome shotgun (WGS) entry which is preliminary data.</text>
</comment>
<dbReference type="RefSeq" id="WP_379820548.1">
    <property type="nucleotide sequence ID" value="NZ_JBHUMD010000008.1"/>
</dbReference>
<feature type="transmembrane region" description="Helical" evidence="1">
    <location>
        <begin position="107"/>
        <end position="125"/>
    </location>
</feature>
<name>A0ABW5NSP6_9FLAO</name>
<dbReference type="EMBL" id="JBHUMD010000008">
    <property type="protein sequence ID" value="MFD2602049.1"/>
    <property type="molecule type" value="Genomic_DNA"/>
</dbReference>
<evidence type="ECO:0008006" key="4">
    <source>
        <dbReference type="Google" id="ProtNLM"/>
    </source>
</evidence>
<evidence type="ECO:0000313" key="2">
    <source>
        <dbReference type="EMBL" id="MFD2602049.1"/>
    </source>
</evidence>
<protein>
    <recommendedName>
        <fullName evidence="4">DoxX-like protein</fullName>
    </recommendedName>
</protein>
<feature type="transmembrane region" description="Helical" evidence="1">
    <location>
        <begin position="80"/>
        <end position="100"/>
    </location>
</feature>
<keyword evidence="3" id="KW-1185">Reference proteome</keyword>
<feature type="transmembrane region" description="Helical" evidence="1">
    <location>
        <begin position="6"/>
        <end position="25"/>
    </location>
</feature>
<proteinExistence type="predicted"/>
<organism evidence="2 3">
    <name type="scientific">Flavobacterium suzhouense</name>
    <dbReference type="NCBI Taxonomy" id="1529638"/>
    <lineage>
        <taxon>Bacteria</taxon>
        <taxon>Pseudomonadati</taxon>
        <taxon>Bacteroidota</taxon>
        <taxon>Flavobacteriia</taxon>
        <taxon>Flavobacteriales</taxon>
        <taxon>Flavobacteriaceae</taxon>
        <taxon>Flavobacterium</taxon>
    </lineage>
</organism>